<evidence type="ECO:0000256" key="4">
    <source>
        <dbReference type="ARBA" id="ARBA00022670"/>
    </source>
</evidence>
<dbReference type="Pfam" id="PF06337">
    <property type="entry name" value="DUSP"/>
    <property type="match status" value="1"/>
</dbReference>
<dbReference type="Pfam" id="PF00443">
    <property type="entry name" value="UCH"/>
    <property type="match status" value="1"/>
</dbReference>
<keyword evidence="8" id="KW-0539">Nucleus</keyword>
<feature type="region of interest" description="Disordered" evidence="9">
    <location>
        <begin position="724"/>
        <end position="829"/>
    </location>
</feature>
<dbReference type="SUPFAM" id="SSF54236">
    <property type="entry name" value="Ubiquitin-like"/>
    <property type="match status" value="1"/>
</dbReference>
<evidence type="ECO:0000256" key="5">
    <source>
        <dbReference type="ARBA" id="ARBA00022786"/>
    </source>
</evidence>
<feature type="compositionally biased region" description="Basic and acidic residues" evidence="9">
    <location>
        <begin position="413"/>
        <end position="423"/>
    </location>
</feature>
<feature type="region of interest" description="Disordered" evidence="9">
    <location>
        <begin position="1844"/>
        <end position="1880"/>
    </location>
</feature>
<dbReference type="SMART" id="SM00695">
    <property type="entry name" value="DUSP"/>
    <property type="match status" value="1"/>
</dbReference>
<feature type="region of interest" description="Disordered" evidence="9">
    <location>
        <begin position="893"/>
        <end position="949"/>
    </location>
</feature>
<feature type="region of interest" description="Disordered" evidence="9">
    <location>
        <begin position="2773"/>
        <end position="2799"/>
    </location>
</feature>
<organism evidence="13 14">
    <name type="scientific">Byssothecium circinans</name>
    <dbReference type="NCBI Taxonomy" id="147558"/>
    <lineage>
        <taxon>Eukaryota</taxon>
        <taxon>Fungi</taxon>
        <taxon>Dikarya</taxon>
        <taxon>Ascomycota</taxon>
        <taxon>Pezizomycotina</taxon>
        <taxon>Dothideomycetes</taxon>
        <taxon>Pleosporomycetidae</taxon>
        <taxon>Pleosporales</taxon>
        <taxon>Massarineae</taxon>
        <taxon>Massarinaceae</taxon>
        <taxon>Byssothecium</taxon>
    </lineage>
</organism>
<feature type="region of interest" description="Disordered" evidence="9">
    <location>
        <begin position="485"/>
        <end position="534"/>
    </location>
</feature>
<feature type="compositionally biased region" description="Polar residues" evidence="9">
    <location>
        <begin position="1478"/>
        <end position="1488"/>
    </location>
</feature>
<feature type="compositionally biased region" description="Basic residues" evidence="9">
    <location>
        <begin position="2433"/>
        <end position="2462"/>
    </location>
</feature>
<dbReference type="InterPro" id="IPR050185">
    <property type="entry name" value="Ub_carboxyl-term_hydrolase"/>
</dbReference>
<dbReference type="EMBL" id="ML976980">
    <property type="protein sequence ID" value="KAF1961868.1"/>
    <property type="molecule type" value="Genomic_DNA"/>
</dbReference>
<evidence type="ECO:0000256" key="8">
    <source>
        <dbReference type="ARBA" id="ARBA00023242"/>
    </source>
</evidence>
<feature type="region of interest" description="Disordered" evidence="9">
    <location>
        <begin position="135"/>
        <end position="174"/>
    </location>
</feature>
<feature type="region of interest" description="Disordered" evidence="9">
    <location>
        <begin position="2268"/>
        <end position="2329"/>
    </location>
</feature>
<feature type="region of interest" description="Disordered" evidence="9">
    <location>
        <begin position="1336"/>
        <end position="1398"/>
    </location>
</feature>
<feature type="compositionally biased region" description="Acidic residues" evidence="9">
    <location>
        <begin position="808"/>
        <end position="817"/>
    </location>
</feature>
<dbReference type="PROSITE" id="PS50235">
    <property type="entry name" value="USP_3"/>
    <property type="match status" value="1"/>
</dbReference>
<dbReference type="EC" id="3.4.19.12" evidence="3"/>
<feature type="compositionally biased region" description="Basic and acidic residues" evidence="9">
    <location>
        <begin position="1439"/>
        <end position="1450"/>
    </location>
</feature>
<feature type="compositionally biased region" description="Acidic residues" evidence="9">
    <location>
        <begin position="2888"/>
        <end position="2902"/>
    </location>
</feature>
<dbReference type="CDD" id="cd17039">
    <property type="entry name" value="Ubl_ubiquitin_like"/>
    <property type="match status" value="1"/>
</dbReference>
<feature type="compositionally biased region" description="Low complexity" evidence="9">
    <location>
        <begin position="156"/>
        <end position="169"/>
    </location>
</feature>
<evidence type="ECO:0000313" key="14">
    <source>
        <dbReference type="Proteomes" id="UP000800035"/>
    </source>
</evidence>
<dbReference type="PROSITE" id="PS00973">
    <property type="entry name" value="USP_2"/>
    <property type="match status" value="1"/>
</dbReference>
<feature type="region of interest" description="Disordered" evidence="9">
    <location>
        <begin position="1434"/>
        <end position="1540"/>
    </location>
</feature>
<reference evidence="13" key="1">
    <citation type="journal article" date="2020" name="Stud. Mycol.">
        <title>101 Dothideomycetes genomes: a test case for predicting lifestyles and emergence of pathogens.</title>
        <authorList>
            <person name="Haridas S."/>
            <person name="Albert R."/>
            <person name="Binder M."/>
            <person name="Bloem J."/>
            <person name="Labutti K."/>
            <person name="Salamov A."/>
            <person name="Andreopoulos B."/>
            <person name="Baker S."/>
            <person name="Barry K."/>
            <person name="Bills G."/>
            <person name="Bluhm B."/>
            <person name="Cannon C."/>
            <person name="Castanera R."/>
            <person name="Culley D."/>
            <person name="Daum C."/>
            <person name="Ezra D."/>
            <person name="Gonzalez J."/>
            <person name="Henrissat B."/>
            <person name="Kuo A."/>
            <person name="Liang C."/>
            <person name="Lipzen A."/>
            <person name="Lutzoni F."/>
            <person name="Magnuson J."/>
            <person name="Mondo S."/>
            <person name="Nolan M."/>
            <person name="Ohm R."/>
            <person name="Pangilinan J."/>
            <person name="Park H.-J."/>
            <person name="Ramirez L."/>
            <person name="Alfaro M."/>
            <person name="Sun H."/>
            <person name="Tritt A."/>
            <person name="Yoshinaga Y."/>
            <person name="Zwiers L.-H."/>
            <person name="Turgeon B."/>
            <person name="Goodwin S."/>
            <person name="Spatafora J."/>
            <person name="Crous P."/>
            <person name="Grigoriev I."/>
        </authorList>
    </citation>
    <scope>NUCLEOTIDE SEQUENCE</scope>
    <source>
        <strain evidence="13">CBS 675.92</strain>
    </source>
</reference>
<feature type="compositionally biased region" description="Polar residues" evidence="9">
    <location>
        <begin position="751"/>
        <end position="767"/>
    </location>
</feature>
<evidence type="ECO:0000256" key="1">
    <source>
        <dbReference type="ARBA" id="ARBA00000707"/>
    </source>
</evidence>
<feature type="compositionally biased region" description="Polar residues" evidence="9">
    <location>
        <begin position="385"/>
        <end position="397"/>
    </location>
</feature>
<comment type="similarity">
    <text evidence="2">Belongs to the peptidase C19 family.</text>
</comment>
<dbReference type="OrthoDB" id="952271at2759"/>
<evidence type="ECO:0000256" key="9">
    <source>
        <dbReference type="SAM" id="MobiDB-lite"/>
    </source>
</evidence>
<dbReference type="InterPro" id="IPR028889">
    <property type="entry name" value="USP"/>
</dbReference>
<feature type="compositionally biased region" description="Polar residues" evidence="9">
    <location>
        <begin position="439"/>
        <end position="456"/>
    </location>
</feature>
<dbReference type="GO" id="GO:0016579">
    <property type="term" value="P:protein deubiquitination"/>
    <property type="evidence" value="ECO:0007669"/>
    <property type="project" value="InterPro"/>
</dbReference>
<keyword evidence="14" id="KW-1185">Reference proteome</keyword>
<feature type="compositionally biased region" description="Polar residues" evidence="9">
    <location>
        <begin position="498"/>
        <end position="512"/>
    </location>
</feature>
<feature type="compositionally biased region" description="Polar residues" evidence="9">
    <location>
        <begin position="2720"/>
        <end position="2731"/>
    </location>
</feature>
<feature type="compositionally biased region" description="Low complexity" evidence="9">
    <location>
        <begin position="2733"/>
        <end position="2749"/>
    </location>
</feature>
<dbReference type="SUPFAM" id="SSF54001">
    <property type="entry name" value="Cysteine proteinases"/>
    <property type="match status" value="1"/>
</dbReference>
<evidence type="ECO:0000256" key="2">
    <source>
        <dbReference type="ARBA" id="ARBA00009085"/>
    </source>
</evidence>
<dbReference type="SUPFAM" id="SSF143791">
    <property type="entry name" value="DUSP-like"/>
    <property type="match status" value="1"/>
</dbReference>
<feature type="compositionally biased region" description="Low complexity" evidence="9">
    <location>
        <begin position="1844"/>
        <end position="1857"/>
    </location>
</feature>
<evidence type="ECO:0000259" key="10">
    <source>
        <dbReference type="PROSITE" id="PS50048"/>
    </source>
</evidence>
<dbReference type="PROSITE" id="PS00972">
    <property type="entry name" value="USP_1"/>
    <property type="match status" value="1"/>
</dbReference>
<dbReference type="CDD" id="cd02674">
    <property type="entry name" value="Peptidase_C19R"/>
    <property type="match status" value="1"/>
</dbReference>
<dbReference type="InterPro" id="IPR035927">
    <property type="entry name" value="DUSP-like_sf"/>
</dbReference>
<feature type="compositionally biased region" description="Acidic residues" evidence="9">
    <location>
        <begin position="2775"/>
        <end position="2792"/>
    </location>
</feature>
<dbReference type="SUPFAM" id="SSF57701">
    <property type="entry name" value="Zn2/Cys6 DNA-binding domain"/>
    <property type="match status" value="1"/>
</dbReference>
<dbReference type="GO" id="GO:0004843">
    <property type="term" value="F:cysteine-type deubiquitinase activity"/>
    <property type="evidence" value="ECO:0007669"/>
    <property type="project" value="UniProtKB-EC"/>
</dbReference>
<feature type="domain" description="DUSP" evidence="12">
    <location>
        <begin position="1540"/>
        <end position="1665"/>
    </location>
</feature>
<dbReference type="PROSITE" id="PS51283">
    <property type="entry name" value="DUSP"/>
    <property type="match status" value="1"/>
</dbReference>
<dbReference type="InterPro" id="IPR036864">
    <property type="entry name" value="Zn2-C6_fun-type_DNA-bd_sf"/>
</dbReference>
<dbReference type="InterPro" id="IPR038765">
    <property type="entry name" value="Papain-like_cys_pep_sf"/>
</dbReference>
<protein>
    <recommendedName>
        <fullName evidence="3">ubiquitinyl hydrolase 1</fullName>
        <ecNumber evidence="3">3.4.19.12</ecNumber>
    </recommendedName>
</protein>
<evidence type="ECO:0000256" key="3">
    <source>
        <dbReference type="ARBA" id="ARBA00012759"/>
    </source>
</evidence>
<keyword evidence="6" id="KW-0378">Hydrolase</keyword>
<dbReference type="SMART" id="SM00066">
    <property type="entry name" value="GAL4"/>
    <property type="match status" value="1"/>
</dbReference>
<gene>
    <name evidence="13" type="ORF">CC80DRAFT_543239</name>
</gene>
<feature type="compositionally biased region" description="Basic and acidic residues" evidence="9">
    <location>
        <begin position="907"/>
        <end position="916"/>
    </location>
</feature>
<feature type="domain" description="USP" evidence="11">
    <location>
        <begin position="1885"/>
        <end position="2690"/>
    </location>
</feature>
<feature type="compositionally biased region" description="Polar residues" evidence="9">
    <location>
        <begin position="2377"/>
        <end position="2393"/>
    </location>
</feature>
<dbReference type="InterPro" id="IPR001394">
    <property type="entry name" value="Peptidase_C19_UCH"/>
</dbReference>
<dbReference type="InterPro" id="IPR006615">
    <property type="entry name" value="Pept_C19_DUSP"/>
</dbReference>
<proteinExistence type="inferred from homology"/>
<feature type="region of interest" description="Disordered" evidence="9">
    <location>
        <begin position="1742"/>
        <end position="1770"/>
    </location>
</feature>
<dbReference type="Proteomes" id="UP000800035">
    <property type="component" value="Unassembled WGS sequence"/>
</dbReference>
<accession>A0A6A5UAU5</accession>
<dbReference type="Gene3D" id="4.10.240.10">
    <property type="entry name" value="Zn(2)-C6 fungal-type DNA-binding domain"/>
    <property type="match status" value="1"/>
</dbReference>
<feature type="compositionally biased region" description="Low complexity" evidence="9">
    <location>
        <begin position="1508"/>
        <end position="1540"/>
    </location>
</feature>
<sequence>MDPESVAFQPRDDFWRIQGEMLRVQQSQAELADRVSRLEQRHESDSRLKNVWGTSSPFPSVLGGTPLQVPLEQPTAEHFSNFDHHTSNLIGNLQLDAEDEPRRIGTTSRANSVRFDETADYGRWAHASRSSLDLIPRTGSGMGGHAMSERSYSHKSVGGQSSTGQSVHSATSGRANSLTGYGLNTAGETPGLAPGLFILGSVPAIIRCWLTTTFKHDTMLYAAVCTGSFASYLDLRLIRHLGFQDQISRSEDDTRKIKLPVYLPEAIPVSASSRSSSPAPQLPSLTIEFTVVEHDHDGNDKAIQIFFGSDMMRAHNADVLFSSNQLTLYDDDRSKLRIPLVRPEDERAFKSLYTSSGIHSLAQPQIEAAKSTSISSKAEGYGQDGASSNGQPSSTAIGRSNGTTTTSSSDDGSMGRRSLELRPHLGVSTIRSASKDPQDSNTASATPRSGPSSAIWNNWRRDTEKTSIGDWAHAGKPLSSTYQRRDTGIKVLKKPGTRTLSTSISQGSSPAGQSRFFDDGKRRDSNVSEAESTAPILKRSVSGEKTREMNATRSWFTYGHKPASLQFDPFPSFKEVFPTARRGQMQLKAIPEHRQRAIEQYAQASGSPNVDKLLEKARDNRVLLNWLEDGKWKADVAVLLNTFGEDGVVNKHFLDALTDFQKQTNVQWEVASLAVLKARTIRGPKKYKGGFMDYGKVHVTQARRDLGREGDETLPTIGEAALDMSPKARGERNQRNIARPTIEGDGEEQEGSATTPSASGNGWNPVNVSKPGRLPHVRFPHTPGKRPAADLTPGSQDRRSKRFRPDTDPVDAAEGGESENSAIGSGEESAVASSWIPTVCYNCRGGRTGCDKKLPSCSSCVAFGRTCNYPGITSTPKRQPWVEVEAQEEHKIIAETDATTTGAEGSSHADRNRPAEDAVEEALAPANVQPAAREEEETLTPGIVQGGEDPLVEINQPTEEGVNARQSEIANDEGSASLNVEALEDTPVEDNAAAVPRNGKAYDIRVALNDLAPDTRVSTNTIDLLLDSLIPDNYRFKRFDWMASTIPDLAGLEFAMTVVRVNDRWSLVVFYLQTRQAVISNFKCDQVSSEEIKKTVTEIGDGVWRAAGFKDPACWTWKHSNVGQDEGDSSCGIYTIVYCLHYATLPQCQIQAVVNTKLWRLILRAYVAAAIFQGRVEPAQPTEDFLSGPRSEVQRLARINLPSSTALETIANAAYQGFDSIYDLLQGALHLVCALATVKRKVNEVSEAQFSNRSRMALEEQKAFERIGQWLTTSGQEQEPAVRAVQAKYIYDVFQRPLNRAKRIHTKGVEAAWNLKVLDEVIRGMMEVTAQAPGFKTASTKKRKIAPAVPAEHTRHESSTVTHSPDEGTPRSSPPPSYSTRASDSPPPPPRYLPPHLHNEVYDTAHDSNAVARDGIVQASSPSEACAHLTLDSEPMAADSDRTRPTDHKPPPRSASPAKRPHSDMDGGDMDVDGPSSARRNSGQSSPRPTKPMPTPQRSLRATSIDMADATSNASSDPTSASNADSAATSVTTPPASALPSLDEQVGKVLALSRKQPQDGQVGYIVSHSWLERVWARTPQYADKQREFSKSATEGDIGPVDNSNLVDTAALVEDLADQRGEDFVPLRPGVSLEQDYEVLPAEAWELILSWYGIREGTPVIRRYAHDTSPDQFTSNIQYELNPPIFTIRKVRKTAPSTLEASKKLVASRSDNLIEFINAAKRAAGIHVNHKVRVWRILNAPAATDPPPSQQPSGMLTPEASPPPTVSPPPVIPPLIIDAASLSNLDIGTQREEVTGKDEAANETFNDKLNLSGAGLAEDQVLVLEEQDENGEYITGALSKVVSKTGGSKAGAKGIKSTTNSGRSTPAPSGPMTRGRTRNGRVRGTTGLTNLGNTCYMNSALQCIRSVEELAIYFLSTKYKREINTDNPLGHNGNIARAYAGLMASIYDEGGTPSFAPKNFKNTLGRAQPIFSGYGQQDSQEFLSFLVDGLHEDLNRIHKKPYTEYPESDDNTHRDPEAIKALGEKFRAIHHARNDSVAMDLFNGFYKNTMVCPDCAKVSITFDPYSLVTLQLPIEQTWQHKVRFIPLHGKIWDVEVDIDKNATIKNVKEFVGKHFGVDGGRIMASEVYSSKYYKHFEDNSSLSESGIQQRDEIYLYELDGVGSNWPPPKSKKKKSYYPSFNQDAEADIPDPSSSAHDKIVVPLFNRIPSNSSAYRASSWSLKLWPSYILVDREEAKDYDAILKKVLGKVAQMTTRDIFADSYSSSLAQSRSGSDVVLTTEDDASPNGDPRVQDGSVEGEDNMVEVTMTDPAETPENASSDDKVPEVLRPGTFIPPEFRQLFEMKHTPAGNSWVPTGWSSIDGTKNFQPIAKRIRVPSSRESSVQSLEDASNPVSSDEDDNPQFSADARSTIEAAEQSSDEDEVMQPSEPPSRNGRSKNYRHMSKRERKRMHKEAKFNKKKGKANRLEQPSQSGEQLEDEDDERLIKLGEAIILDWNPDAYDALFGGINANDSRGMDAGKFVETLEDEELEKKRERRKARKRNGITLDECFAETSKSEVLSEDNAWYCNRCKDLRRATKTLEIWTAPDILVVHLKRFSSHRAFRDKVDALVDFPVEGLDLAGKVGLPEDKELIYDLFAVDNHYGGLGGGHYTAYAKNFFDQQWYDYNDSSVSKCGPGRVVSAAAYLLFYRRRSAGPLGPPALQEIVNTWRDPEYEGGEQTGDEANSRNPSPSGNGLRLGESSRNGSSSAFGAGAGALRGGGSAGVGSPALNEVGAETLDDEPDDAPPSYEDEGYVEGLDLQGGYGPMNNYTATSYTTQEWSFATVDELGDTDANLHDAFHADDASDGPQQGSPLGERMRDFEDDDFSGLAPGQSTPLGQDEEIPLLGQPDDGEVAEISLEPDES</sequence>
<evidence type="ECO:0000259" key="12">
    <source>
        <dbReference type="PROSITE" id="PS51283"/>
    </source>
</evidence>
<dbReference type="InterPro" id="IPR029071">
    <property type="entry name" value="Ubiquitin-like_domsf"/>
</dbReference>
<keyword evidence="7" id="KW-0788">Thiol protease</keyword>
<keyword evidence="5" id="KW-0833">Ubl conjugation pathway</keyword>
<dbReference type="Pfam" id="PF00172">
    <property type="entry name" value="Zn_clus"/>
    <property type="match status" value="1"/>
</dbReference>
<dbReference type="PANTHER" id="PTHR21646:SF24">
    <property type="entry name" value="UBIQUITIN CARBOXYL-TERMINAL HYDROLASE"/>
    <property type="match status" value="1"/>
</dbReference>
<feature type="compositionally biased region" description="Low complexity" evidence="9">
    <location>
        <begin position="895"/>
        <end position="905"/>
    </location>
</feature>
<dbReference type="GO" id="GO:0000981">
    <property type="term" value="F:DNA-binding transcription factor activity, RNA polymerase II-specific"/>
    <property type="evidence" value="ECO:0007669"/>
    <property type="project" value="InterPro"/>
</dbReference>
<feature type="region of interest" description="Disordered" evidence="9">
    <location>
        <begin position="369"/>
        <end position="459"/>
    </location>
</feature>
<dbReference type="InterPro" id="IPR001138">
    <property type="entry name" value="Zn2Cys6_DnaBD"/>
</dbReference>
<dbReference type="CDD" id="cd00067">
    <property type="entry name" value="GAL4"/>
    <property type="match status" value="1"/>
</dbReference>
<feature type="compositionally biased region" description="Basic and acidic residues" evidence="9">
    <location>
        <begin position="516"/>
        <end position="526"/>
    </location>
</feature>
<dbReference type="PROSITE" id="PS50048">
    <property type="entry name" value="ZN2_CY6_FUNGAL_2"/>
    <property type="match status" value="1"/>
</dbReference>
<feature type="domain" description="Zn(2)-C6 fungal-type" evidence="10">
    <location>
        <begin position="839"/>
        <end position="869"/>
    </location>
</feature>
<dbReference type="Gene3D" id="3.90.70.10">
    <property type="entry name" value="Cysteine proteinases"/>
    <property type="match status" value="2"/>
</dbReference>
<feature type="compositionally biased region" description="Low complexity" evidence="9">
    <location>
        <begin position="398"/>
        <end position="412"/>
    </location>
</feature>
<feature type="region of interest" description="Disordered" evidence="9">
    <location>
        <begin position="2710"/>
        <end position="2749"/>
    </location>
</feature>
<feature type="compositionally biased region" description="Pro residues" evidence="9">
    <location>
        <begin position="1759"/>
        <end position="1770"/>
    </location>
</feature>
<evidence type="ECO:0000256" key="7">
    <source>
        <dbReference type="ARBA" id="ARBA00022807"/>
    </source>
</evidence>
<evidence type="ECO:0000259" key="11">
    <source>
        <dbReference type="PROSITE" id="PS50235"/>
    </source>
</evidence>
<dbReference type="PANTHER" id="PTHR21646">
    <property type="entry name" value="UBIQUITIN CARBOXYL-TERMINAL HYDROLASE"/>
    <property type="match status" value="1"/>
</dbReference>
<name>A0A6A5UAU5_9PLEO</name>
<evidence type="ECO:0000313" key="13">
    <source>
        <dbReference type="EMBL" id="KAF1961868.1"/>
    </source>
</evidence>
<dbReference type="InterPro" id="IPR018200">
    <property type="entry name" value="USP_CS"/>
</dbReference>
<feature type="region of interest" description="Disordered" evidence="9">
    <location>
        <begin position="2373"/>
        <end position="2479"/>
    </location>
</feature>
<comment type="catalytic activity">
    <reaction evidence="1">
        <text>Thiol-dependent hydrolysis of ester, thioester, amide, peptide and isopeptide bonds formed by the C-terminal Gly of ubiquitin (a 76-residue protein attached to proteins as an intracellular targeting signal).</text>
        <dbReference type="EC" id="3.4.19.12"/>
    </reaction>
</comment>
<dbReference type="GO" id="GO:0006508">
    <property type="term" value="P:proteolysis"/>
    <property type="evidence" value="ECO:0007669"/>
    <property type="project" value="UniProtKB-KW"/>
</dbReference>
<dbReference type="GO" id="GO:0008270">
    <property type="term" value="F:zinc ion binding"/>
    <property type="evidence" value="ECO:0007669"/>
    <property type="project" value="InterPro"/>
</dbReference>
<feature type="compositionally biased region" description="Basic and acidic residues" evidence="9">
    <location>
        <begin position="1352"/>
        <end position="1369"/>
    </location>
</feature>
<keyword evidence="4" id="KW-0645">Protease</keyword>
<dbReference type="Gene3D" id="3.30.2230.10">
    <property type="entry name" value="DUSP-like"/>
    <property type="match status" value="1"/>
</dbReference>
<evidence type="ECO:0000256" key="6">
    <source>
        <dbReference type="ARBA" id="ARBA00022801"/>
    </source>
</evidence>
<feature type="region of interest" description="Disordered" evidence="9">
    <location>
        <begin position="2836"/>
        <end position="2902"/>
    </location>
</feature>